<dbReference type="SUPFAM" id="SSF53155">
    <property type="entry name" value="Methylated DNA-protein cysteine methyltransferase domain"/>
    <property type="match status" value="1"/>
</dbReference>
<keyword evidence="6 9" id="KW-0227">DNA damage</keyword>
<evidence type="ECO:0000256" key="7">
    <source>
        <dbReference type="ARBA" id="ARBA00023204"/>
    </source>
</evidence>
<dbReference type="InterPro" id="IPR036388">
    <property type="entry name" value="WH-like_DNA-bd_sf"/>
</dbReference>
<dbReference type="GO" id="GO:0005737">
    <property type="term" value="C:cytoplasm"/>
    <property type="evidence" value="ECO:0007669"/>
    <property type="project" value="UniProtKB-SubCell"/>
</dbReference>
<comment type="similarity">
    <text evidence="2 9">Belongs to the MGMT family.</text>
</comment>
<dbReference type="HAMAP" id="MF_00772">
    <property type="entry name" value="OGT"/>
    <property type="match status" value="1"/>
</dbReference>
<evidence type="ECO:0000313" key="12">
    <source>
        <dbReference type="EMBL" id="MBB6095605.1"/>
    </source>
</evidence>
<evidence type="ECO:0000256" key="4">
    <source>
        <dbReference type="ARBA" id="ARBA00022603"/>
    </source>
</evidence>
<accession>A0A841HUV1</accession>
<comment type="caution">
    <text evidence="12">The sequence shown here is derived from an EMBL/GenBank/DDBJ whole genome shotgun (WGS) entry which is preliminary data.</text>
</comment>
<dbReference type="RefSeq" id="WP_184334957.1">
    <property type="nucleotide sequence ID" value="NZ_JACHHZ010000005.1"/>
</dbReference>
<comment type="miscellaneous">
    <text evidence="9">This enzyme catalyzes only one turnover and therefore is not strictly catalytic. According to one definition, an enzyme is a biocatalyst that acts repeatedly and over many reaction cycles.</text>
</comment>
<feature type="domain" description="Methylated-DNA-[protein]-cysteine S-methyltransferase DNA binding" evidence="10">
    <location>
        <begin position="118"/>
        <end position="197"/>
    </location>
</feature>
<dbReference type="EC" id="2.1.1.63" evidence="9"/>
<dbReference type="GO" id="GO:0032259">
    <property type="term" value="P:methylation"/>
    <property type="evidence" value="ECO:0007669"/>
    <property type="project" value="UniProtKB-KW"/>
</dbReference>
<keyword evidence="3 9" id="KW-0963">Cytoplasm</keyword>
<dbReference type="PANTHER" id="PTHR10815:SF5">
    <property type="entry name" value="METHYLATED-DNA--PROTEIN-CYSTEINE METHYLTRANSFERASE"/>
    <property type="match status" value="1"/>
</dbReference>
<proteinExistence type="inferred from homology"/>
<protein>
    <recommendedName>
        <fullName evidence="9">Methylated-DNA--protein-cysteine methyltransferase</fullName>
        <ecNumber evidence="9">2.1.1.63</ecNumber>
    </recommendedName>
    <alternativeName>
        <fullName evidence="9">6-O-methylguanine-DNA methyltransferase</fullName>
        <shortName evidence="9">MGMT</shortName>
    </alternativeName>
    <alternativeName>
        <fullName evidence="9">O-6-methylguanine-DNA-alkyltransferase</fullName>
    </alternativeName>
</protein>
<evidence type="ECO:0000256" key="1">
    <source>
        <dbReference type="ARBA" id="ARBA00001286"/>
    </source>
</evidence>
<dbReference type="InterPro" id="IPR008332">
    <property type="entry name" value="MethylG_MeTrfase_N"/>
</dbReference>
<dbReference type="Proteomes" id="UP000588068">
    <property type="component" value="Unassembled WGS sequence"/>
</dbReference>
<keyword evidence="13" id="KW-1185">Reference proteome</keyword>
<evidence type="ECO:0000256" key="5">
    <source>
        <dbReference type="ARBA" id="ARBA00022679"/>
    </source>
</evidence>
<dbReference type="Pfam" id="PF02870">
    <property type="entry name" value="Methyltransf_1N"/>
    <property type="match status" value="1"/>
</dbReference>
<evidence type="ECO:0000256" key="8">
    <source>
        <dbReference type="ARBA" id="ARBA00049348"/>
    </source>
</evidence>
<dbReference type="GO" id="GO:0006307">
    <property type="term" value="P:DNA alkylation repair"/>
    <property type="evidence" value="ECO:0007669"/>
    <property type="project" value="UniProtKB-UniRule"/>
</dbReference>
<dbReference type="AlphaFoldDB" id="A0A841HUV1"/>
<dbReference type="PROSITE" id="PS00374">
    <property type="entry name" value="MGMT"/>
    <property type="match status" value="1"/>
</dbReference>
<evidence type="ECO:0000256" key="9">
    <source>
        <dbReference type="HAMAP-Rule" id="MF_00772"/>
    </source>
</evidence>
<dbReference type="InterPro" id="IPR023546">
    <property type="entry name" value="MGMT"/>
</dbReference>
<dbReference type="Gene3D" id="1.10.10.10">
    <property type="entry name" value="Winged helix-like DNA-binding domain superfamily/Winged helix DNA-binding domain"/>
    <property type="match status" value="1"/>
</dbReference>
<evidence type="ECO:0000259" key="10">
    <source>
        <dbReference type="Pfam" id="PF01035"/>
    </source>
</evidence>
<evidence type="ECO:0000256" key="3">
    <source>
        <dbReference type="ARBA" id="ARBA00022490"/>
    </source>
</evidence>
<dbReference type="PANTHER" id="PTHR10815">
    <property type="entry name" value="METHYLATED-DNA--PROTEIN-CYSTEINE METHYLTRANSFERASE"/>
    <property type="match status" value="1"/>
</dbReference>
<dbReference type="InterPro" id="IPR036631">
    <property type="entry name" value="MGMT_N_sf"/>
</dbReference>
<sequence>MTQDSLPILAPGADLRTAFANVFGDTYEAEGRDVVKLDWVQSPVGPLLAGATEDALVLLEFSERKILEEQLETVRRRLGVPIVPGDNVMLGQLRIQLAEYFSQRRRDFDLPLKYPGTAFQEKVWSTLLTIPYGQTWSYLELARTIGDTKATRAVGTANGMNRIAIVIPCHRVINANGELGGYGGGLWRKRILLDLEQGQGKLI</sequence>
<evidence type="ECO:0000256" key="2">
    <source>
        <dbReference type="ARBA" id="ARBA00008711"/>
    </source>
</evidence>
<evidence type="ECO:0000313" key="13">
    <source>
        <dbReference type="Proteomes" id="UP000588068"/>
    </source>
</evidence>
<dbReference type="EMBL" id="JACHHZ010000005">
    <property type="protein sequence ID" value="MBB6095605.1"/>
    <property type="molecule type" value="Genomic_DNA"/>
</dbReference>
<dbReference type="Pfam" id="PF01035">
    <property type="entry name" value="DNA_binding_1"/>
    <property type="match status" value="1"/>
</dbReference>
<dbReference type="InterPro" id="IPR036217">
    <property type="entry name" value="MethylDNA_cys_MeTrfase_DNAb"/>
</dbReference>
<reference evidence="12 13" key="1">
    <citation type="submission" date="2020-08" db="EMBL/GenBank/DDBJ databases">
        <title>Genomic Encyclopedia of Type Strains, Phase IV (KMG-IV): sequencing the most valuable type-strain genomes for metagenomic binning, comparative biology and taxonomic classification.</title>
        <authorList>
            <person name="Goeker M."/>
        </authorList>
    </citation>
    <scope>NUCLEOTIDE SEQUENCE [LARGE SCALE GENOMIC DNA]</scope>
    <source>
        <strain evidence="12 13">DSM 26723</strain>
    </source>
</reference>
<organism evidence="12 13">
    <name type="scientific">Povalibacter uvarum</name>
    <dbReference type="NCBI Taxonomy" id="732238"/>
    <lineage>
        <taxon>Bacteria</taxon>
        <taxon>Pseudomonadati</taxon>
        <taxon>Pseudomonadota</taxon>
        <taxon>Gammaproteobacteria</taxon>
        <taxon>Steroidobacterales</taxon>
        <taxon>Steroidobacteraceae</taxon>
        <taxon>Povalibacter</taxon>
    </lineage>
</organism>
<dbReference type="InterPro" id="IPR014048">
    <property type="entry name" value="MethylDNA_cys_MeTrfase_DNA-bd"/>
</dbReference>
<dbReference type="NCBIfam" id="TIGR00589">
    <property type="entry name" value="ogt"/>
    <property type="match status" value="1"/>
</dbReference>
<evidence type="ECO:0000256" key="6">
    <source>
        <dbReference type="ARBA" id="ARBA00022763"/>
    </source>
</evidence>
<name>A0A841HUV1_9GAMM</name>
<feature type="active site" description="Nucleophile; methyl group acceptor" evidence="9">
    <location>
        <position position="169"/>
    </location>
</feature>
<keyword evidence="7 9" id="KW-0234">DNA repair</keyword>
<keyword evidence="4 9" id="KW-0489">Methyltransferase</keyword>
<comment type="catalytic activity">
    <reaction evidence="1 9">
        <text>a 4-O-methyl-thymidine in DNA + L-cysteinyl-[protein] = a thymidine in DNA + S-methyl-L-cysteinyl-[protein]</text>
        <dbReference type="Rhea" id="RHEA:53428"/>
        <dbReference type="Rhea" id="RHEA-COMP:10131"/>
        <dbReference type="Rhea" id="RHEA-COMP:10132"/>
        <dbReference type="Rhea" id="RHEA-COMP:13555"/>
        <dbReference type="Rhea" id="RHEA-COMP:13556"/>
        <dbReference type="ChEBI" id="CHEBI:29950"/>
        <dbReference type="ChEBI" id="CHEBI:82612"/>
        <dbReference type="ChEBI" id="CHEBI:137386"/>
        <dbReference type="ChEBI" id="CHEBI:137387"/>
        <dbReference type="EC" id="2.1.1.63"/>
    </reaction>
</comment>
<comment type="function">
    <text evidence="9">Involved in the cellular defense against the biological effects of O6-methylguanine (O6-MeG) and O4-methylthymine (O4-MeT) in DNA. Repairs the methylated nucleobase in DNA by stoichiometrically transferring the methyl group to a cysteine residue in the enzyme. This is a suicide reaction: the enzyme is irreversibly inactivated.</text>
</comment>
<dbReference type="Gene3D" id="3.30.160.70">
    <property type="entry name" value="Methylated DNA-protein cysteine methyltransferase domain"/>
    <property type="match status" value="1"/>
</dbReference>
<comment type="catalytic activity">
    <reaction evidence="8 9">
        <text>a 6-O-methyl-2'-deoxyguanosine in DNA + L-cysteinyl-[protein] = S-methyl-L-cysteinyl-[protein] + a 2'-deoxyguanosine in DNA</text>
        <dbReference type="Rhea" id="RHEA:24000"/>
        <dbReference type="Rhea" id="RHEA-COMP:10131"/>
        <dbReference type="Rhea" id="RHEA-COMP:10132"/>
        <dbReference type="Rhea" id="RHEA-COMP:11367"/>
        <dbReference type="Rhea" id="RHEA-COMP:11368"/>
        <dbReference type="ChEBI" id="CHEBI:29950"/>
        <dbReference type="ChEBI" id="CHEBI:82612"/>
        <dbReference type="ChEBI" id="CHEBI:85445"/>
        <dbReference type="ChEBI" id="CHEBI:85448"/>
        <dbReference type="EC" id="2.1.1.63"/>
    </reaction>
</comment>
<comment type="subcellular location">
    <subcellularLocation>
        <location evidence="9">Cytoplasm</location>
    </subcellularLocation>
</comment>
<keyword evidence="5 9" id="KW-0808">Transferase</keyword>
<dbReference type="SUPFAM" id="SSF46767">
    <property type="entry name" value="Methylated DNA-protein cysteine methyltransferase, C-terminal domain"/>
    <property type="match status" value="1"/>
</dbReference>
<feature type="domain" description="Methylguanine DNA methyltransferase ribonuclease-like" evidence="11">
    <location>
        <begin position="40"/>
        <end position="113"/>
    </location>
</feature>
<gene>
    <name evidence="12" type="ORF">HNQ60_004495</name>
</gene>
<dbReference type="GO" id="GO:0003908">
    <property type="term" value="F:methylated-DNA-[protein]-cysteine S-methyltransferase activity"/>
    <property type="evidence" value="ECO:0007669"/>
    <property type="project" value="UniProtKB-UniRule"/>
</dbReference>
<dbReference type="CDD" id="cd06445">
    <property type="entry name" value="ATase"/>
    <property type="match status" value="1"/>
</dbReference>
<dbReference type="InterPro" id="IPR001497">
    <property type="entry name" value="MethylDNA_cys_MeTrfase_AS"/>
</dbReference>
<dbReference type="FunFam" id="1.10.10.10:FF:000214">
    <property type="entry name" value="Methylated-DNA--protein-cysteine methyltransferase"/>
    <property type="match status" value="1"/>
</dbReference>
<evidence type="ECO:0000259" key="11">
    <source>
        <dbReference type="Pfam" id="PF02870"/>
    </source>
</evidence>